<sequence>MKNKLSILLLCLLTGNLVSMEKEDKTNQEKVTKSEENYFNLLPTELKTLVFHYVIGDLKTEDFVKAFEEAKKEINNLSTINSEFRDLTKLVESKEKSSYLGNIFRKQVKESGIKSVSIGFAKGEMFISFYFNGKPYKIHDISQNDPSIVIGEKCFGDFSIISDFSDNDIKTLVSGIKKEIIRNPNQIKSKDIVNMLNNTYQCYKSRKSEKFLSDIETIAKGLDINLKKD</sequence>
<evidence type="ECO:0000313" key="1">
    <source>
        <dbReference type="EMBL" id="CDK30629.1"/>
    </source>
</evidence>
<name>V6DGE8_9BACT</name>
<dbReference type="HOGENOM" id="CLU_1208000_0_0_7"/>
<dbReference type="RefSeq" id="WP_023792065.1">
    <property type="nucleotide sequence ID" value="NC_023003.1"/>
</dbReference>
<dbReference type="KEGG" id="dpb:BABL1_gene_386"/>
<keyword evidence="2" id="KW-1185">Reference proteome</keyword>
<organism evidence="1 2">
    <name type="scientific">Candidatus Babela massiliensis</name>
    <dbReference type="NCBI Taxonomy" id="673862"/>
    <lineage>
        <taxon>Bacteria</taxon>
        <taxon>Candidatus Babelota</taxon>
        <taxon>Candidatus Babeliae</taxon>
        <taxon>Candidatus Babeliales</taxon>
        <taxon>Candidatus Babeliaceae</taxon>
        <taxon>Candidatus Babela</taxon>
    </lineage>
</organism>
<accession>V6DGE8</accession>
<gene>
    <name evidence="1" type="ORF">BABL1_gene_386</name>
</gene>
<evidence type="ECO:0000313" key="2">
    <source>
        <dbReference type="Proteomes" id="UP000018769"/>
    </source>
</evidence>
<dbReference type="Proteomes" id="UP000018769">
    <property type="component" value="Chromosome I"/>
</dbReference>
<protein>
    <submittedName>
        <fullName evidence="1">Uncharacterized protein</fullName>
    </submittedName>
</protein>
<proteinExistence type="predicted"/>
<dbReference type="EMBL" id="HG793133">
    <property type="protein sequence ID" value="CDK30629.1"/>
    <property type="molecule type" value="Genomic_DNA"/>
</dbReference>
<dbReference type="STRING" id="673862.BABL1_gene_386"/>
<reference evidence="1 2" key="1">
    <citation type="journal article" date="2015" name="Biol. Direct">
        <title>Babela massiliensis, a representative of a widespread bacterial phylum with unusual adaptations to parasitism in amoebae.</title>
        <authorList>
            <person name="Pagnier I."/>
            <person name="Yutin N."/>
            <person name="Croce O."/>
            <person name="Makarova K.S."/>
            <person name="Wolf Y.I."/>
            <person name="Benamar S."/>
            <person name="Raoult D."/>
            <person name="Koonin E.V."/>
            <person name="La Scola B."/>
        </authorList>
    </citation>
    <scope>NUCLEOTIDE SEQUENCE [LARGE SCALE GENOMIC DNA]</scope>
    <source>
        <strain evidence="2">BABL1</strain>
    </source>
</reference>
<dbReference type="AlphaFoldDB" id="V6DGE8"/>